<evidence type="ECO:0000256" key="2">
    <source>
        <dbReference type="ARBA" id="ARBA00008226"/>
    </source>
</evidence>
<accession>A0ABR1IFR4</accession>
<dbReference type="Pfam" id="PF20917">
    <property type="entry name" value="AsnRS_N"/>
    <property type="match status" value="1"/>
</dbReference>
<dbReference type="PRINTS" id="PR01042">
    <property type="entry name" value="TRNASYNTHASP"/>
</dbReference>
<evidence type="ECO:0000256" key="9">
    <source>
        <dbReference type="ARBA" id="ARBA00023146"/>
    </source>
</evidence>
<comment type="subcellular location">
    <subcellularLocation>
        <location evidence="1">Cytoplasm</location>
    </subcellularLocation>
</comment>
<evidence type="ECO:0000256" key="12">
    <source>
        <dbReference type="SAM" id="Coils"/>
    </source>
</evidence>
<dbReference type="CDD" id="cd00776">
    <property type="entry name" value="AsxRS_core"/>
    <property type="match status" value="1"/>
</dbReference>
<gene>
    <name evidence="14" type="ORF">QQZ08_001815</name>
</gene>
<protein>
    <recommendedName>
        <fullName evidence="3">asparagine--tRNA ligase</fullName>
        <ecNumber evidence="3">6.1.1.22</ecNumber>
    </recommendedName>
    <alternativeName>
        <fullName evidence="10">Asparaginyl-tRNA synthetase</fullName>
    </alternativeName>
</protein>
<keyword evidence="12" id="KW-0175">Coiled coil</keyword>
<dbReference type="InterPro" id="IPR045864">
    <property type="entry name" value="aa-tRNA-synth_II/BPL/LPL"/>
</dbReference>
<evidence type="ECO:0000259" key="13">
    <source>
        <dbReference type="PROSITE" id="PS50862"/>
    </source>
</evidence>
<dbReference type="EC" id="6.1.1.22" evidence="3"/>
<dbReference type="Gene3D" id="3.30.930.10">
    <property type="entry name" value="Bira Bifunctional Protein, Domain 2"/>
    <property type="match status" value="1"/>
</dbReference>
<keyword evidence="9" id="KW-0030">Aminoacyl-tRNA synthetase</keyword>
<keyword evidence="4" id="KW-0963">Cytoplasm</keyword>
<dbReference type="NCBIfam" id="TIGR00457">
    <property type="entry name" value="asnS"/>
    <property type="match status" value="1"/>
</dbReference>
<dbReference type="Gene3D" id="3.30.1910.20">
    <property type="entry name" value="asparaginyl-tRNA synthetase, N-terminal domain"/>
    <property type="match status" value="1"/>
</dbReference>
<evidence type="ECO:0000256" key="7">
    <source>
        <dbReference type="ARBA" id="ARBA00022840"/>
    </source>
</evidence>
<dbReference type="Gene3D" id="2.40.50.140">
    <property type="entry name" value="Nucleic acid-binding proteins"/>
    <property type="match status" value="1"/>
</dbReference>
<dbReference type="SUPFAM" id="SSF55681">
    <property type="entry name" value="Class II aaRS and biotin synthetases"/>
    <property type="match status" value="1"/>
</dbReference>
<evidence type="ECO:0000256" key="5">
    <source>
        <dbReference type="ARBA" id="ARBA00022598"/>
    </source>
</evidence>
<dbReference type="PANTHER" id="PTHR22594:SF16">
    <property type="entry name" value="ASPARAGINE--TRNA LIGASE, CYTOPLASMIC"/>
    <property type="match status" value="1"/>
</dbReference>
<dbReference type="InterPro" id="IPR002312">
    <property type="entry name" value="Asp/Asn-tRNA-synth_IIb"/>
</dbReference>
<dbReference type="InterPro" id="IPR012340">
    <property type="entry name" value="NA-bd_OB-fold"/>
</dbReference>
<proteinExistence type="inferred from homology"/>
<feature type="coiled-coil region" evidence="12">
    <location>
        <begin position="63"/>
        <end position="97"/>
    </location>
</feature>
<sequence length="563" mass="63577">MAVIYIDEERGIDADGTPGTLSEPFKSLLEAFVRHGADADYQVKKKDDEEYKPATKSGLKKAAAYAAQQRKKLESAAARAEKDAEQEAARLAVLEEAKNIKIVDDPSLPKPVRIALAATDPAIIGQLRKSQDDPQDGVSRVRIQGRVQRVAKQGGLIFVTLRRGLDQMQCLLSGNLSKTYDALTLTRETAMEITGELWEVPSGAHAPLDRELRADYFSIIAKAPGGDEALTTRVPPDGDVQTLLNLRHLTLRHEKPAAIMFVRHVLETSFNTVYKELGCTKVSPPALVQTQVEGGATLFKLDYYDETAYLTQSSQLYLETVLPVLGDVYCIEKSFRAEKSLTRRHLSEYTHIEAELDFIQFDDLLSHLEHVICRVIDLILENPTAAEAIRRFNPEFIKPSRPFLRMRYAEAIDWLRERGILNEEGSDHVFGDDIAEAAERKMTDELNRPVFLTHFPTEIKSFYMLKAEDDQRVTESVDILMPGVGEIVGGSMRTWDYDELLVGYKREGIDPTSYFWYTDQRKYGSTPHGGYGLGTERFLAWLMKLWTVREACLYPRYMGRCTP</sequence>
<dbReference type="PANTHER" id="PTHR22594">
    <property type="entry name" value="ASPARTYL/LYSYL-TRNA SYNTHETASE"/>
    <property type="match status" value="1"/>
</dbReference>
<evidence type="ECO:0000313" key="14">
    <source>
        <dbReference type="EMBL" id="KAK7431597.1"/>
    </source>
</evidence>
<dbReference type="InterPro" id="IPR048952">
    <property type="entry name" value="AsnRS_N"/>
</dbReference>
<keyword evidence="7" id="KW-0067">ATP-binding</keyword>
<evidence type="ECO:0000313" key="15">
    <source>
        <dbReference type="Proteomes" id="UP001498421"/>
    </source>
</evidence>
<dbReference type="InterPro" id="IPR004522">
    <property type="entry name" value="Asn-tRNA-ligase"/>
</dbReference>
<evidence type="ECO:0000256" key="11">
    <source>
        <dbReference type="ARBA" id="ARBA00047844"/>
    </source>
</evidence>
<comment type="caution">
    <text evidence="14">The sequence shown here is derived from an EMBL/GenBank/DDBJ whole genome shotgun (WGS) entry which is preliminary data.</text>
</comment>
<evidence type="ECO:0000256" key="3">
    <source>
        <dbReference type="ARBA" id="ARBA00012816"/>
    </source>
</evidence>
<comment type="similarity">
    <text evidence="2">Belongs to the class-II aminoacyl-tRNA synthetase family.</text>
</comment>
<dbReference type="Pfam" id="PF00152">
    <property type="entry name" value="tRNA-synt_2"/>
    <property type="match status" value="1"/>
</dbReference>
<dbReference type="InterPro" id="IPR004364">
    <property type="entry name" value="Aa-tRNA-synt_II"/>
</dbReference>
<dbReference type="CDD" id="cd04323">
    <property type="entry name" value="AsnRS_cyto_like_N"/>
    <property type="match status" value="1"/>
</dbReference>
<dbReference type="InterPro" id="IPR006195">
    <property type="entry name" value="aa-tRNA-synth_II"/>
</dbReference>
<keyword evidence="15" id="KW-1185">Reference proteome</keyword>
<dbReference type="PROSITE" id="PS50862">
    <property type="entry name" value="AA_TRNA_LIGASE_II"/>
    <property type="match status" value="1"/>
</dbReference>
<organism evidence="14 15">
    <name type="scientific">Neonectria magnoliae</name>
    <dbReference type="NCBI Taxonomy" id="2732573"/>
    <lineage>
        <taxon>Eukaryota</taxon>
        <taxon>Fungi</taxon>
        <taxon>Dikarya</taxon>
        <taxon>Ascomycota</taxon>
        <taxon>Pezizomycotina</taxon>
        <taxon>Sordariomycetes</taxon>
        <taxon>Hypocreomycetidae</taxon>
        <taxon>Hypocreales</taxon>
        <taxon>Nectriaceae</taxon>
        <taxon>Neonectria</taxon>
    </lineage>
</organism>
<dbReference type="Proteomes" id="UP001498421">
    <property type="component" value="Unassembled WGS sequence"/>
</dbReference>
<evidence type="ECO:0000256" key="8">
    <source>
        <dbReference type="ARBA" id="ARBA00022917"/>
    </source>
</evidence>
<name>A0ABR1IFR4_9HYPO</name>
<reference evidence="14 15" key="1">
    <citation type="journal article" date="2025" name="Microbiol. Resour. Announc.">
        <title>Draft genome sequences for Neonectria magnoliae and Neonectria punicea, canker pathogens of Liriodendron tulipifera and Acer saccharum in West Virginia.</title>
        <authorList>
            <person name="Petronek H.M."/>
            <person name="Kasson M.T."/>
            <person name="Metheny A.M."/>
            <person name="Stauder C.M."/>
            <person name="Lovett B."/>
            <person name="Lynch S.C."/>
            <person name="Garnas J.R."/>
            <person name="Kasson L.R."/>
            <person name="Stajich J.E."/>
        </authorList>
    </citation>
    <scope>NUCLEOTIDE SEQUENCE [LARGE SCALE GENOMIC DNA]</scope>
    <source>
        <strain evidence="14 15">NRRL 64651</strain>
    </source>
</reference>
<evidence type="ECO:0000256" key="4">
    <source>
        <dbReference type="ARBA" id="ARBA00022490"/>
    </source>
</evidence>
<keyword evidence="8" id="KW-0648">Protein biosynthesis</keyword>
<evidence type="ECO:0000256" key="6">
    <source>
        <dbReference type="ARBA" id="ARBA00022741"/>
    </source>
</evidence>
<evidence type="ECO:0000256" key="10">
    <source>
        <dbReference type="ARBA" id="ARBA00029886"/>
    </source>
</evidence>
<feature type="domain" description="Aminoacyl-transfer RNA synthetases class-II family profile" evidence="13">
    <location>
        <begin position="266"/>
        <end position="555"/>
    </location>
</feature>
<dbReference type="EMBL" id="JAZAVK010000010">
    <property type="protein sequence ID" value="KAK7431597.1"/>
    <property type="molecule type" value="Genomic_DNA"/>
</dbReference>
<evidence type="ECO:0000256" key="1">
    <source>
        <dbReference type="ARBA" id="ARBA00004496"/>
    </source>
</evidence>
<dbReference type="SUPFAM" id="SSF50249">
    <property type="entry name" value="Nucleic acid-binding proteins"/>
    <property type="match status" value="1"/>
</dbReference>
<comment type="catalytic activity">
    <reaction evidence="11">
        <text>tRNA(Asn) + L-asparagine + ATP = L-asparaginyl-tRNA(Asn) + AMP + diphosphate + H(+)</text>
        <dbReference type="Rhea" id="RHEA:11180"/>
        <dbReference type="Rhea" id="RHEA-COMP:9659"/>
        <dbReference type="Rhea" id="RHEA-COMP:9674"/>
        <dbReference type="ChEBI" id="CHEBI:15378"/>
        <dbReference type="ChEBI" id="CHEBI:30616"/>
        <dbReference type="ChEBI" id="CHEBI:33019"/>
        <dbReference type="ChEBI" id="CHEBI:58048"/>
        <dbReference type="ChEBI" id="CHEBI:78442"/>
        <dbReference type="ChEBI" id="CHEBI:78515"/>
        <dbReference type="ChEBI" id="CHEBI:456215"/>
        <dbReference type="EC" id="6.1.1.22"/>
    </reaction>
</comment>
<keyword evidence="6" id="KW-0547">Nucleotide-binding</keyword>
<keyword evidence="5" id="KW-0436">Ligase</keyword>